<feature type="compositionally biased region" description="Pro residues" evidence="6">
    <location>
        <begin position="37"/>
        <end position="52"/>
    </location>
</feature>
<evidence type="ECO:0000256" key="6">
    <source>
        <dbReference type="SAM" id="MobiDB-lite"/>
    </source>
</evidence>
<dbReference type="InterPro" id="IPR000387">
    <property type="entry name" value="Tyr_Pase_dom"/>
</dbReference>
<dbReference type="HOGENOM" id="CLU_027074_9_1_1"/>
<sequence length="264" mass="29713">MSAIAVQRPPLVKMTVSPGGSTVNKINPVRARVRHAAPPPQPPASDGPPPPSLMKRARTTGGDYFARRALRSQCIRRSLDDHFFPQASEIVPGLFVCDAYTATSPAVLQQLGITHVISVLPDGFYAYPRGIKHVVVPVGDSRKDDIGRYFRKALEFIQKALDADGQVLVHCVWGMSRSATIVMAYLIESRNMSTVQALKVMRAKREIVRPNAGFLRQLQMYEVTRRVEKSRPPVIDRDVEDMNRKYALLVLERRRERRQSVRSK</sequence>
<dbReference type="CDD" id="cd14498">
    <property type="entry name" value="DSP"/>
    <property type="match status" value="1"/>
</dbReference>
<reference evidence="9 10" key="1">
    <citation type="journal article" date="2012" name="Proc. Natl. Acad. Sci. U.S.A.">
        <title>Comparative genomics of Ceriporiopsis subvermispora and Phanerochaete chrysosporium provide insight into selective ligninolysis.</title>
        <authorList>
            <person name="Fernandez-Fueyo E."/>
            <person name="Ruiz-Duenas F.J."/>
            <person name="Ferreira P."/>
            <person name="Floudas D."/>
            <person name="Hibbett D.S."/>
            <person name="Canessa P."/>
            <person name="Larrondo L.F."/>
            <person name="James T.Y."/>
            <person name="Seelenfreund D."/>
            <person name="Lobos S."/>
            <person name="Polanco R."/>
            <person name="Tello M."/>
            <person name="Honda Y."/>
            <person name="Watanabe T."/>
            <person name="Watanabe T."/>
            <person name="Ryu J.S."/>
            <person name="Kubicek C.P."/>
            <person name="Schmoll M."/>
            <person name="Gaskell J."/>
            <person name="Hammel K.E."/>
            <person name="St John F.J."/>
            <person name="Vanden Wymelenberg A."/>
            <person name="Sabat G."/>
            <person name="Splinter BonDurant S."/>
            <person name="Syed K."/>
            <person name="Yadav J.S."/>
            <person name="Doddapaneni H."/>
            <person name="Subramanian V."/>
            <person name="Lavin J.L."/>
            <person name="Oguiza J.A."/>
            <person name="Perez G."/>
            <person name="Pisabarro A.G."/>
            <person name="Ramirez L."/>
            <person name="Santoyo F."/>
            <person name="Master E."/>
            <person name="Coutinho P.M."/>
            <person name="Henrissat B."/>
            <person name="Lombard V."/>
            <person name="Magnuson J.K."/>
            <person name="Kuees U."/>
            <person name="Hori C."/>
            <person name="Igarashi K."/>
            <person name="Samejima M."/>
            <person name="Held B.W."/>
            <person name="Barry K.W."/>
            <person name="LaButti K.M."/>
            <person name="Lapidus A."/>
            <person name="Lindquist E.A."/>
            <person name="Lucas S.M."/>
            <person name="Riley R."/>
            <person name="Salamov A.A."/>
            <person name="Hoffmeister D."/>
            <person name="Schwenk D."/>
            <person name="Hadar Y."/>
            <person name="Yarden O."/>
            <person name="de Vries R.P."/>
            <person name="Wiebenga A."/>
            <person name="Stenlid J."/>
            <person name="Eastwood D."/>
            <person name="Grigoriev I.V."/>
            <person name="Berka R.M."/>
            <person name="Blanchette R.A."/>
            <person name="Kersten P."/>
            <person name="Martinez A.T."/>
            <person name="Vicuna R."/>
            <person name="Cullen D."/>
        </authorList>
    </citation>
    <scope>NUCLEOTIDE SEQUENCE [LARGE SCALE GENOMIC DNA]</scope>
    <source>
        <strain evidence="9 10">B</strain>
    </source>
</reference>
<dbReference type="GO" id="GO:0007165">
    <property type="term" value="P:signal transduction"/>
    <property type="evidence" value="ECO:0007669"/>
    <property type="project" value="TreeGrafter"/>
</dbReference>
<evidence type="ECO:0000256" key="2">
    <source>
        <dbReference type="ARBA" id="ARBA00022801"/>
    </source>
</evidence>
<accession>M2QZR1</accession>
<comment type="similarity">
    <text evidence="1">Belongs to the protein-tyrosine phosphatase family. Non-receptor class dual specificity subfamily.</text>
</comment>
<dbReference type="PRINTS" id="PR01908">
    <property type="entry name" value="ADSPHPHTASE"/>
</dbReference>
<dbReference type="InterPro" id="IPR016130">
    <property type="entry name" value="Tyr_Pase_AS"/>
</dbReference>
<name>M2QZR1_CERS8</name>
<comment type="catalytic activity">
    <reaction evidence="5">
        <text>O-phospho-L-threonyl-[protein] + H2O = L-threonyl-[protein] + phosphate</text>
        <dbReference type="Rhea" id="RHEA:47004"/>
        <dbReference type="Rhea" id="RHEA-COMP:11060"/>
        <dbReference type="Rhea" id="RHEA-COMP:11605"/>
        <dbReference type="ChEBI" id="CHEBI:15377"/>
        <dbReference type="ChEBI" id="CHEBI:30013"/>
        <dbReference type="ChEBI" id="CHEBI:43474"/>
        <dbReference type="ChEBI" id="CHEBI:61977"/>
        <dbReference type="EC" id="3.1.3.16"/>
    </reaction>
</comment>
<dbReference type="InterPro" id="IPR020422">
    <property type="entry name" value="TYR_PHOSPHATASE_DUAL_dom"/>
</dbReference>
<evidence type="ECO:0000256" key="4">
    <source>
        <dbReference type="ARBA" id="ARBA00047761"/>
    </source>
</evidence>
<evidence type="ECO:0000313" key="10">
    <source>
        <dbReference type="Proteomes" id="UP000016930"/>
    </source>
</evidence>
<dbReference type="EMBL" id="KB445813">
    <property type="protein sequence ID" value="EMD32076.1"/>
    <property type="molecule type" value="Genomic_DNA"/>
</dbReference>
<dbReference type="SUPFAM" id="SSF52799">
    <property type="entry name" value="(Phosphotyrosine protein) phosphatases II"/>
    <property type="match status" value="1"/>
</dbReference>
<evidence type="ECO:0000256" key="1">
    <source>
        <dbReference type="ARBA" id="ARBA00008601"/>
    </source>
</evidence>
<dbReference type="PROSITE" id="PS50056">
    <property type="entry name" value="TYR_PHOSPHATASE_2"/>
    <property type="match status" value="1"/>
</dbReference>
<dbReference type="InterPro" id="IPR000340">
    <property type="entry name" value="Dual-sp_phosphatase_cat-dom"/>
</dbReference>
<feature type="domain" description="Tyrosine specific protein phosphatases" evidence="8">
    <location>
        <begin position="148"/>
        <end position="205"/>
    </location>
</feature>
<dbReference type="AlphaFoldDB" id="M2QZR1"/>
<evidence type="ECO:0000256" key="5">
    <source>
        <dbReference type="ARBA" id="ARBA00048336"/>
    </source>
</evidence>
<keyword evidence="10" id="KW-1185">Reference proteome</keyword>
<dbReference type="InterPro" id="IPR029021">
    <property type="entry name" value="Prot-tyrosine_phosphatase-like"/>
</dbReference>
<evidence type="ECO:0000259" key="8">
    <source>
        <dbReference type="PROSITE" id="PS50056"/>
    </source>
</evidence>
<dbReference type="SMART" id="SM00195">
    <property type="entry name" value="DSPc"/>
    <property type="match status" value="1"/>
</dbReference>
<dbReference type="STRING" id="914234.M2QZR1"/>
<dbReference type="Pfam" id="PF00782">
    <property type="entry name" value="DSPc"/>
    <property type="match status" value="1"/>
</dbReference>
<comment type="catalytic activity">
    <reaction evidence="4">
        <text>O-phospho-L-seryl-[protein] + H2O = L-seryl-[protein] + phosphate</text>
        <dbReference type="Rhea" id="RHEA:20629"/>
        <dbReference type="Rhea" id="RHEA-COMP:9863"/>
        <dbReference type="Rhea" id="RHEA-COMP:11604"/>
        <dbReference type="ChEBI" id="CHEBI:15377"/>
        <dbReference type="ChEBI" id="CHEBI:29999"/>
        <dbReference type="ChEBI" id="CHEBI:43474"/>
        <dbReference type="ChEBI" id="CHEBI:83421"/>
        <dbReference type="EC" id="3.1.3.16"/>
    </reaction>
</comment>
<protein>
    <submittedName>
        <fullName evidence="9">Uncharacterized protein</fullName>
    </submittedName>
</protein>
<dbReference type="GO" id="GO:0004722">
    <property type="term" value="F:protein serine/threonine phosphatase activity"/>
    <property type="evidence" value="ECO:0007669"/>
    <property type="project" value="UniProtKB-EC"/>
</dbReference>
<keyword evidence="3" id="KW-0904">Protein phosphatase</keyword>
<dbReference type="PANTHER" id="PTHR45948">
    <property type="entry name" value="DUAL SPECIFICITY PROTEIN PHOSPHATASE DDB_G0269404-RELATED"/>
    <property type="match status" value="1"/>
</dbReference>
<dbReference type="PROSITE" id="PS50054">
    <property type="entry name" value="TYR_PHOSPHATASE_DUAL"/>
    <property type="match status" value="1"/>
</dbReference>
<dbReference type="PROSITE" id="PS00383">
    <property type="entry name" value="TYR_PHOSPHATASE_1"/>
    <property type="match status" value="1"/>
</dbReference>
<dbReference type="Gene3D" id="3.90.190.10">
    <property type="entry name" value="Protein tyrosine phosphatase superfamily"/>
    <property type="match status" value="1"/>
</dbReference>
<dbReference type="PANTHER" id="PTHR45948:SF2">
    <property type="entry name" value="DUAL SPECIFICITY PROTEIN PHOSPHATASE"/>
    <property type="match status" value="1"/>
</dbReference>
<evidence type="ECO:0000256" key="3">
    <source>
        <dbReference type="ARBA" id="ARBA00022912"/>
    </source>
</evidence>
<keyword evidence="2" id="KW-0378">Hydrolase</keyword>
<proteinExistence type="inferred from homology"/>
<feature type="domain" description="Tyrosine-protein phosphatase" evidence="7">
    <location>
        <begin position="86"/>
        <end position="227"/>
    </location>
</feature>
<gene>
    <name evidence="9" type="ORF">CERSUDRAFT_162133</name>
</gene>
<dbReference type="Proteomes" id="UP000016930">
    <property type="component" value="Unassembled WGS sequence"/>
</dbReference>
<evidence type="ECO:0000313" key="9">
    <source>
        <dbReference type="EMBL" id="EMD32076.1"/>
    </source>
</evidence>
<organism evidence="9 10">
    <name type="scientific">Ceriporiopsis subvermispora (strain B)</name>
    <name type="common">White-rot fungus</name>
    <name type="synonym">Gelatoporia subvermispora</name>
    <dbReference type="NCBI Taxonomy" id="914234"/>
    <lineage>
        <taxon>Eukaryota</taxon>
        <taxon>Fungi</taxon>
        <taxon>Dikarya</taxon>
        <taxon>Basidiomycota</taxon>
        <taxon>Agaricomycotina</taxon>
        <taxon>Agaricomycetes</taxon>
        <taxon>Polyporales</taxon>
        <taxon>Gelatoporiaceae</taxon>
        <taxon>Gelatoporia</taxon>
    </lineage>
</organism>
<feature type="region of interest" description="Disordered" evidence="6">
    <location>
        <begin position="1"/>
        <end position="58"/>
    </location>
</feature>
<dbReference type="GO" id="GO:0005829">
    <property type="term" value="C:cytosol"/>
    <property type="evidence" value="ECO:0007669"/>
    <property type="project" value="TreeGrafter"/>
</dbReference>
<dbReference type="OrthoDB" id="2017893at2759"/>
<dbReference type="GO" id="GO:0004725">
    <property type="term" value="F:protein tyrosine phosphatase activity"/>
    <property type="evidence" value="ECO:0007669"/>
    <property type="project" value="TreeGrafter"/>
</dbReference>
<evidence type="ECO:0000259" key="7">
    <source>
        <dbReference type="PROSITE" id="PS50054"/>
    </source>
</evidence>